<dbReference type="Pfam" id="PF13673">
    <property type="entry name" value="Acetyltransf_10"/>
    <property type="match status" value="1"/>
</dbReference>
<reference evidence="2 3" key="1">
    <citation type="submission" date="2019-05" db="EMBL/GenBank/DDBJ databases">
        <title>Genome sequencing of F202Z8.</title>
        <authorList>
            <person name="Kwon Y.M."/>
        </authorList>
    </citation>
    <scope>NUCLEOTIDE SEQUENCE [LARGE SCALE GENOMIC DNA]</scope>
    <source>
        <strain evidence="2 3">F202Z8</strain>
    </source>
</reference>
<gene>
    <name evidence="2" type="ORF">FGM00_17920</name>
</gene>
<proteinExistence type="predicted"/>
<dbReference type="InterPro" id="IPR016181">
    <property type="entry name" value="Acyl_CoA_acyltransferase"/>
</dbReference>
<evidence type="ECO:0000259" key="1">
    <source>
        <dbReference type="PROSITE" id="PS51186"/>
    </source>
</evidence>
<protein>
    <submittedName>
        <fullName evidence="2">GNAT family N-acetyltransferase</fullName>
    </submittedName>
</protein>
<dbReference type="EMBL" id="CP040710">
    <property type="protein sequence ID" value="QCX01898.1"/>
    <property type="molecule type" value="Genomic_DNA"/>
</dbReference>
<dbReference type="PROSITE" id="PS51186">
    <property type="entry name" value="GNAT"/>
    <property type="match status" value="1"/>
</dbReference>
<name>A0A5B7SXU4_9FLAO</name>
<dbReference type="Proteomes" id="UP000310017">
    <property type="component" value="Chromosome"/>
</dbReference>
<dbReference type="InterPro" id="IPR039143">
    <property type="entry name" value="GNPNAT1-like"/>
</dbReference>
<dbReference type="Gene3D" id="3.40.630.30">
    <property type="match status" value="1"/>
</dbReference>
<dbReference type="AlphaFoldDB" id="A0A5B7SXU4"/>
<evidence type="ECO:0000313" key="3">
    <source>
        <dbReference type="Proteomes" id="UP000310017"/>
    </source>
</evidence>
<feature type="domain" description="N-acetyltransferase" evidence="1">
    <location>
        <begin position="7"/>
        <end position="148"/>
    </location>
</feature>
<accession>A0A5B7SXU4</accession>
<dbReference type="InterPro" id="IPR000182">
    <property type="entry name" value="GNAT_dom"/>
</dbReference>
<dbReference type="PANTHER" id="PTHR13355:SF11">
    <property type="entry name" value="GLUCOSAMINE 6-PHOSPHATE N-ACETYLTRANSFERASE"/>
    <property type="match status" value="1"/>
</dbReference>
<organism evidence="2 3">
    <name type="scientific">Aggregatimonas sangjinii</name>
    <dbReference type="NCBI Taxonomy" id="2583587"/>
    <lineage>
        <taxon>Bacteria</taxon>
        <taxon>Pseudomonadati</taxon>
        <taxon>Bacteroidota</taxon>
        <taxon>Flavobacteriia</taxon>
        <taxon>Flavobacteriales</taxon>
        <taxon>Flavobacteriaceae</taxon>
        <taxon>Aggregatimonas</taxon>
    </lineage>
</organism>
<dbReference type="RefSeq" id="WP_138854235.1">
    <property type="nucleotide sequence ID" value="NZ_CP040710.1"/>
</dbReference>
<dbReference type="OrthoDB" id="9796171at2"/>
<keyword evidence="2" id="KW-0808">Transferase</keyword>
<dbReference type="SUPFAM" id="SSF55729">
    <property type="entry name" value="Acyl-CoA N-acyltransferases (Nat)"/>
    <property type="match status" value="1"/>
</dbReference>
<keyword evidence="3" id="KW-1185">Reference proteome</keyword>
<evidence type="ECO:0000313" key="2">
    <source>
        <dbReference type="EMBL" id="QCX01898.1"/>
    </source>
</evidence>
<dbReference type="KEGG" id="asag:FGM00_17920"/>
<dbReference type="GO" id="GO:0004343">
    <property type="term" value="F:glucosamine 6-phosphate N-acetyltransferase activity"/>
    <property type="evidence" value="ECO:0007669"/>
    <property type="project" value="TreeGrafter"/>
</dbReference>
<dbReference type="PANTHER" id="PTHR13355">
    <property type="entry name" value="GLUCOSAMINE 6-PHOSPHATE N-ACETYLTRANSFERASE"/>
    <property type="match status" value="1"/>
</dbReference>
<sequence length="148" mass="16941">MLRTIVKNFAQLTLQELYALLQLRSEVFVVEQDCVYQDLDGKDAKALHILGYKKDELVAYTRIFAPGDYFEEASIGRVVVKASARQYGYGKDIMKASITAINDHYGKTDIHLSAQTYLKKFYQELGFNETGDDYLEDGIPHIGMFRKK</sequence>